<gene>
    <name evidence="5" type="ORF">FN846DRAFT_752076</name>
</gene>
<dbReference type="Proteomes" id="UP000326924">
    <property type="component" value="Unassembled WGS sequence"/>
</dbReference>
<keyword evidence="6" id="KW-1185">Reference proteome</keyword>
<reference evidence="5 6" key="1">
    <citation type="submission" date="2019-09" db="EMBL/GenBank/DDBJ databases">
        <title>Draft genome of the ectomycorrhizal ascomycete Sphaerosporella brunnea.</title>
        <authorList>
            <consortium name="DOE Joint Genome Institute"/>
            <person name="Benucci G.M."/>
            <person name="Marozzi G."/>
            <person name="Antonielli L."/>
            <person name="Sanchez S."/>
            <person name="Marco P."/>
            <person name="Wang X."/>
            <person name="Falini L.B."/>
            <person name="Barry K."/>
            <person name="Haridas S."/>
            <person name="Lipzen A."/>
            <person name="Labutti K."/>
            <person name="Grigoriev I.V."/>
            <person name="Murat C."/>
            <person name="Martin F."/>
            <person name="Albertini E."/>
            <person name="Donnini D."/>
            <person name="Bonito G."/>
        </authorList>
    </citation>
    <scope>NUCLEOTIDE SEQUENCE [LARGE SCALE GENOMIC DNA]</scope>
    <source>
        <strain evidence="5 6">Sb_GMNB300</strain>
    </source>
</reference>
<dbReference type="EMBL" id="VXIS01000002">
    <property type="protein sequence ID" value="KAA8914865.1"/>
    <property type="molecule type" value="Genomic_DNA"/>
</dbReference>
<evidence type="ECO:0000256" key="1">
    <source>
        <dbReference type="ARBA" id="ARBA00009574"/>
    </source>
</evidence>
<dbReference type="PANTHER" id="PTHR15157">
    <property type="entry name" value="UV RADIATION RESISTANCE-ASSOCIATED GENE PROTEIN"/>
    <property type="match status" value="1"/>
</dbReference>
<feature type="coiled-coil region" evidence="4">
    <location>
        <begin position="203"/>
        <end position="230"/>
    </location>
</feature>
<dbReference type="GO" id="GO:0005768">
    <property type="term" value="C:endosome"/>
    <property type="evidence" value="ECO:0007669"/>
    <property type="project" value="TreeGrafter"/>
</dbReference>
<dbReference type="OrthoDB" id="72772at2759"/>
<dbReference type="GO" id="GO:0000149">
    <property type="term" value="F:SNARE binding"/>
    <property type="evidence" value="ECO:0007669"/>
    <property type="project" value="TreeGrafter"/>
</dbReference>
<dbReference type="GO" id="GO:0035493">
    <property type="term" value="P:SNARE complex assembly"/>
    <property type="evidence" value="ECO:0007669"/>
    <property type="project" value="TreeGrafter"/>
</dbReference>
<comment type="caution">
    <text evidence="5">The sequence shown here is derived from an EMBL/GenBank/DDBJ whole genome shotgun (WGS) entry which is preliminary data.</text>
</comment>
<dbReference type="Pfam" id="PF10186">
    <property type="entry name" value="ATG14"/>
    <property type="match status" value="1"/>
</dbReference>
<dbReference type="PANTHER" id="PTHR15157:SF5">
    <property type="entry name" value="UV RADIATION RESISTANCE-ASSOCIATED GENE PROTEIN"/>
    <property type="match status" value="1"/>
</dbReference>
<keyword evidence="3 4" id="KW-0175">Coiled coil</keyword>
<proteinExistence type="inferred from homology"/>
<dbReference type="GO" id="GO:0032991">
    <property type="term" value="C:protein-containing complex"/>
    <property type="evidence" value="ECO:0007669"/>
    <property type="project" value="UniProtKB-ARBA"/>
</dbReference>
<evidence type="ECO:0000313" key="6">
    <source>
        <dbReference type="Proteomes" id="UP000326924"/>
    </source>
</evidence>
<accession>A0A5J5FBZ1</accession>
<evidence type="ECO:0000256" key="4">
    <source>
        <dbReference type="SAM" id="Coils"/>
    </source>
</evidence>
<evidence type="ECO:0000256" key="3">
    <source>
        <dbReference type="ARBA" id="ARBA00023054"/>
    </source>
</evidence>
<feature type="non-terminal residue" evidence="5">
    <location>
        <position position="1"/>
    </location>
</feature>
<dbReference type="AlphaFoldDB" id="A0A5J5FBZ1"/>
<feature type="non-terminal residue" evidence="5">
    <location>
        <position position="417"/>
    </location>
</feature>
<name>A0A5J5FBZ1_9PEZI</name>
<sequence>RRWEGVIASRRGDVFFSLHILGEEEEEEPVYVSEVVEKAVNPDFQHFDLPQENKVGRCDEVAVKVFCDYGEGWVLLLEARIWLGGLRYLGKGLENWREPLPPNCVVMWLSDGCYATLWDKEPEEPPPLLVEGEEKGNITMTTSSYDVLMKLNTLSECIQDAVATGAQLTSQISSILNQHSAAITIPRAVAQATEHKSTVDAAIASERKRLEASQRKLAELKASLSSRREAMATGRDTQTVGERYLEDNLPLLSRCKTTLSSTREAISAQQQRIVATLMEIFPITPSPSGEALSFHIRGLHLPSTNHENEDPATIAAALGHVAHLIYLLSYYLATPLRYPVKPVGSRSFVRDDISVIQGARTFPLWIKGVLYYRFEYAVFLINKDVQQLMSAVGLHCVDIRHTLANLKSLGLFIASGG</sequence>
<protein>
    <recommendedName>
        <fullName evidence="2">Autophagy-related protein 14</fullName>
    </recommendedName>
</protein>
<organism evidence="5 6">
    <name type="scientific">Sphaerosporella brunnea</name>
    <dbReference type="NCBI Taxonomy" id="1250544"/>
    <lineage>
        <taxon>Eukaryota</taxon>
        <taxon>Fungi</taxon>
        <taxon>Dikarya</taxon>
        <taxon>Ascomycota</taxon>
        <taxon>Pezizomycotina</taxon>
        <taxon>Pezizomycetes</taxon>
        <taxon>Pezizales</taxon>
        <taxon>Pyronemataceae</taxon>
        <taxon>Sphaerosporella</taxon>
    </lineage>
</organism>
<evidence type="ECO:0000313" key="5">
    <source>
        <dbReference type="EMBL" id="KAA8914865.1"/>
    </source>
</evidence>
<dbReference type="GO" id="GO:0000323">
    <property type="term" value="C:lytic vacuole"/>
    <property type="evidence" value="ECO:0007669"/>
    <property type="project" value="TreeGrafter"/>
</dbReference>
<evidence type="ECO:0000256" key="2">
    <source>
        <dbReference type="ARBA" id="ARBA00013807"/>
    </source>
</evidence>
<comment type="similarity">
    <text evidence="1">Belongs to the ATG14 family.</text>
</comment>
<dbReference type="InParanoid" id="A0A5J5FBZ1"/>
<dbReference type="InterPro" id="IPR018791">
    <property type="entry name" value="UV_resistance/autophagy_Atg14"/>
</dbReference>